<proteinExistence type="inferred from homology"/>
<dbReference type="Proteomes" id="UP000051612">
    <property type="component" value="Unassembled WGS sequence"/>
</dbReference>
<dbReference type="SUPFAM" id="SSF47781">
    <property type="entry name" value="RuvA domain 2-like"/>
    <property type="match status" value="1"/>
</dbReference>
<dbReference type="PATRIC" id="fig|1423772.3.peg.1136"/>
<keyword evidence="8" id="KW-0347">Helicase</keyword>
<evidence type="ECO:0000259" key="7">
    <source>
        <dbReference type="SMART" id="SM00278"/>
    </source>
</evidence>
<dbReference type="InterPro" id="IPR036267">
    <property type="entry name" value="RuvA_C_sf"/>
</dbReference>
<evidence type="ECO:0000313" key="8">
    <source>
        <dbReference type="EMBL" id="KRM73361.1"/>
    </source>
</evidence>
<dbReference type="GO" id="GO:0009378">
    <property type="term" value="F:four-way junction helicase activity"/>
    <property type="evidence" value="ECO:0007669"/>
    <property type="project" value="InterPro"/>
</dbReference>
<gene>
    <name evidence="6" type="primary">ruvA</name>
    <name evidence="8" type="ORF">FC48_GL001057</name>
</gene>
<name>A0A0R2B1E9_9LACO</name>
<dbReference type="SMART" id="SM00278">
    <property type="entry name" value="HhH1"/>
    <property type="match status" value="2"/>
</dbReference>
<dbReference type="GO" id="GO:0009379">
    <property type="term" value="C:Holliday junction helicase complex"/>
    <property type="evidence" value="ECO:0007669"/>
    <property type="project" value="InterPro"/>
</dbReference>
<comment type="similarity">
    <text evidence="6">Belongs to the RuvA family.</text>
</comment>
<comment type="caution">
    <text evidence="8">The sequence shown here is derived from an EMBL/GenBank/DDBJ whole genome shotgun (WGS) entry which is preliminary data.</text>
</comment>
<evidence type="ECO:0000256" key="3">
    <source>
        <dbReference type="ARBA" id="ARBA00023125"/>
    </source>
</evidence>
<dbReference type="Pfam" id="PF01330">
    <property type="entry name" value="RuvA_N"/>
    <property type="match status" value="1"/>
</dbReference>
<comment type="domain">
    <text evidence="6">Has three domains with a flexible linker between the domains II and III and assumes an 'L' shape. Domain III is highly mobile and contacts RuvB.</text>
</comment>
<feature type="region of interest" description="Domain III" evidence="6">
    <location>
        <begin position="155"/>
        <end position="201"/>
    </location>
</feature>
<accession>A0A0R2B1E9</accession>
<comment type="subcellular location">
    <subcellularLocation>
        <location evidence="6">Cytoplasm</location>
    </subcellularLocation>
</comment>
<keyword evidence="2 6" id="KW-0227">DNA damage</keyword>
<evidence type="ECO:0000313" key="9">
    <source>
        <dbReference type="Proteomes" id="UP000051612"/>
    </source>
</evidence>
<dbReference type="GO" id="GO:0005737">
    <property type="term" value="C:cytoplasm"/>
    <property type="evidence" value="ECO:0007669"/>
    <property type="project" value="UniProtKB-SubCell"/>
</dbReference>
<dbReference type="NCBIfam" id="TIGR00084">
    <property type="entry name" value="ruvA"/>
    <property type="match status" value="1"/>
</dbReference>
<evidence type="ECO:0000256" key="2">
    <source>
        <dbReference type="ARBA" id="ARBA00022763"/>
    </source>
</evidence>
<feature type="domain" description="Helix-hairpin-helix DNA-binding motif class 1" evidence="7">
    <location>
        <begin position="107"/>
        <end position="126"/>
    </location>
</feature>
<dbReference type="HAMAP" id="MF_00031">
    <property type="entry name" value="DNA_HJ_migration_RuvA"/>
    <property type="match status" value="1"/>
</dbReference>
<keyword evidence="4 6" id="KW-0233">DNA recombination</keyword>
<dbReference type="InterPro" id="IPR011114">
    <property type="entry name" value="RuvA_C"/>
</dbReference>
<dbReference type="CDD" id="cd14332">
    <property type="entry name" value="UBA_RuvA_C"/>
    <property type="match status" value="1"/>
</dbReference>
<dbReference type="RefSeq" id="WP_056959723.1">
    <property type="nucleotide sequence ID" value="NZ_AYYN01000145.1"/>
</dbReference>
<organism evidence="8 9">
    <name type="scientific">Ligilactobacillus murinus DSM 20452 = NBRC 14221</name>
    <dbReference type="NCBI Taxonomy" id="1423772"/>
    <lineage>
        <taxon>Bacteria</taxon>
        <taxon>Bacillati</taxon>
        <taxon>Bacillota</taxon>
        <taxon>Bacilli</taxon>
        <taxon>Lactobacillales</taxon>
        <taxon>Lactobacillaceae</taxon>
        <taxon>Ligilactobacillus</taxon>
    </lineage>
</organism>
<protein>
    <recommendedName>
        <fullName evidence="6">Holliday junction branch migration complex subunit RuvA</fullName>
    </recommendedName>
</protein>
<keyword evidence="3 6" id="KW-0238">DNA-binding</keyword>
<keyword evidence="8" id="KW-0067">ATP-binding</keyword>
<keyword evidence="5 6" id="KW-0234">DNA repair</keyword>
<feature type="domain" description="Helix-hairpin-helix DNA-binding motif class 1" evidence="7">
    <location>
        <begin position="72"/>
        <end position="91"/>
    </location>
</feature>
<dbReference type="GO" id="GO:0048476">
    <property type="term" value="C:Holliday junction resolvase complex"/>
    <property type="evidence" value="ECO:0007669"/>
    <property type="project" value="UniProtKB-UniRule"/>
</dbReference>
<keyword evidence="8" id="KW-0547">Nucleotide-binding</keyword>
<evidence type="ECO:0000256" key="4">
    <source>
        <dbReference type="ARBA" id="ARBA00023172"/>
    </source>
</evidence>
<dbReference type="InterPro" id="IPR003583">
    <property type="entry name" value="Hlx-hairpin-Hlx_DNA-bd_motif"/>
</dbReference>
<dbReference type="GO" id="GO:0000400">
    <property type="term" value="F:four-way junction DNA binding"/>
    <property type="evidence" value="ECO:0007669"/>
    <property type="project" value="UniProtKB-UniRule"/>
</dbReference>
<comment type="caution">
    <text evidence="6">Lacks conserved residue(s) required for the propagation of feature annotation.</text>
</comment>
<dbReference type="Gene3D" id="2.40.50.140">
    <property type="entry name" value="Nucleic acid-binding proteins"/>
    <property type="match status" value="1"/>
</dbReference>
<dbReference type="AlphaFoldDB" id="A0A0R2B1E9"/>
<dbReference type="EMBL" id="AYYN01000145">
    <property type="protein sequence ID" value="KRM73361.1"/>
    <property type="molecule type" value="Genomic_DNA"/>
</dbReference>
<sequence length="201" mass="22609">MYEYIIGTIVKVTPRYIVVESGQMGYLVFVANPFRYQVDLNRQQKIYLHQAVRETEIMLYGFVDEAEKQLFLKLLNVSGIGPKSALAILASEDHSGLINAIEQEDDGYLTNFPGIGKKTAKQIILDLKGKLNDLDQTKLVGQQGIELTTTEQPYLQEAIEALSALGYTKTEIKRVAKKLETYAGDSTDAYLRQGLRLIMKK</sequence>
<dbReference type="GO" id="GO:0006310">
    <property type="term" value="P:DNA recombination"/>
    <property type="evidence" value="ECO:0007669"/>
    <property type="project" value="UniProtKB-UniRule"/>
</dbReference>
<reference evidence="8 9" key="1">
    <citation type="journal article" date="2015" name="Genome Announc.">
        <title>Expanding the biotechnology potential of lactobacilli through comparative genomics of 213 strains and associated genera.</title>
        <authorList>
            <person name="Sun Z."/>
            <person name="Harris H.M."/>
            <person name="McCann A."/>
            <person name="Guo C."/>
            <person name="Argimon S."/>
            <person name="Zhang W."/>
            <person name="Yang X."/>
            <person name="Jeffery I.B."/>
            <person name="Cooney J.C."/>
            <person name="Kagawa T.F."/>
            <person name="Liu W."/>
            <person name="Song Y."/>
            <person name="Salvetti E."/>
            <person name="Wrobel A."/>
            <person name="Rasinkangas P."/>
            <person name="Parkhill J."/>
            <person name="Rea M.C."/>
            <person name="O'Sullivan O."/>
            <person name="Ritari J."/>
            <person name="Douillard F.P."/>
            <person name="Paul Ross R."/>
            <person name="Yang R."/>
            <person name="Briner A.E."/>
            <person name="Felis G.E."/>
            <person name="de Vos W.M."/>
            <person name="Barrangou R."/>
            <person name="Klaenhammer T.R."/>
            <person name="Caufield P.W."/>
            <person name="Cui Y."/>
            <person name="Zhang H."/>
            <person name="O'Toole P.W."/>
        </authorList>
    </citation>
    <scope>NUCLEOTIDE SEQUENCE [LARGE SCALE GENOMIC DNA]</scope>
    <source>
        <strain evidence="8 9">DSM 20452</strain>
    </source>
</reference>
<keyword evidence="8" id="KW-0378">Hydrolase</keyword>
<dbReference type="GO" id="GO:0005524">
    <property type="term" value="F:ATP binding"/>
    <property type="evidence" value="ECO:0007669"/>
    <property type="project" value="InterPro"/>
</dbReference>
<dbReference type="SUPFAM" id="SSF46929">
    <property type="entry name" value="DNA helicase RuvA subunit, C-terminal domain"/>
    <property type="match status" value="1"/>
</dbReference>
<evidence type="ECO:0000256" key="5">
    <source>
        <dbReference type="ARBA" id="ARBA00023204"/>
    </source>
</evidence>
<keyword evidence="1 6" id="KW-0963">Cytoplasm</keyword>
<dbReference type="InterPro" id="IPR013849">
    <property type="entry name" value="DNA_helicase_Holl-junc_RuvA_I"/>
</dbReference>
<evidence type="ECO:0000256" key="6">
    <source>
        <dbReference type="HAMAP-Rule" id="MF_00031"/>
    </source>
</evidence>
<dbReference type="SUPFAM" id="SSF50249">
    <property type="entry name" value="Nucleic acid-binding proteins"/>
    <property type="match status" value="1"/>
</dbReference>
<dbReference type="InterPro" id="IPR012340">
    <property type="entry name" value="NA-bd_OB-fold"/>
</dbReference>
<dbReference type="InterPro" id="IPR010994">
    <property type="entry name" value="RuvA_2-like"/>
</dbReference>
<dbReference type="Pfam" id="PF07499">
    <property type="entry name" value="RuvA_C"/>
    <property type="match status" value="1"/>
</dbReference>
<comment type="function">
    <text evidence="6">The RuvA-RuvB-RuvC complex processes Holliday junction (HJ) DNA during genetic recombination and DNA repair, while the RuvA-RuvB complex plays an important role in the rescue of blocked DNA replication forks via replication fork reversal (RFR). RuvA specifically binds to HJ cruciform DNA, conferring on it an open structure. The RuvB hexamer acts as an ATP-dependent pump, pulling dsDNA into and through the RuvAB complex. HJ branch migration allows RuvC to scan DNA until it finds its consensus sequence, where it cleaves and resolves the cruciform DNA.</text>
</comment>
<dbReference type="Pfam" id="PF14520">
    <property type="entry name" value="HHH_5"/>
    <property type="match status" value="1"/>
</dbReference>
<evidence type="ECO:0000256" key="1">
    <source>
        <dbReference type="ARBA" id="ARBA00022490"/>
    </source>
</evidence>
<dbReference type="GO" id="GO:0006281">
    <property type="term" value="P:DNA repair"/>
    <property type="evidence" value="ECO:0007669"/>
    <property type="project" value="UniProtKB-UniRule"/>
</dbReference>
<comment type="subunit">
    <text evidence="6">Homotetramer. Forms an RuvA(8)-RuvB(12)-Holliday junction (HJ) complex. HJ DNA is sandwiched between 2 RuvA tetramers; dsDNA enters through RuvA and exits via RuvB. An RuvB hexamer assembles on each DNA strand where it exits the tetramer. Each RuvB hexamer is contacted by two RuvA subunits (via domain III) on 2 adjacent RuvB subunits; this complex drives branch migration. In the full resolvosome a probable DNA-RuvA(4)-RuvB(12)-RuvC(2) complex forms which resolves the HJ.</text>
</comment>
<dbReference type="Gene3D" id="1.10.8.10">
    <property type="entry name" value="DNA helicase RuvA subunit, C-terminal domain"/>
    <property type="match status" value="1"/>
</dbReference>
<dbReference type="Gene3D" id="1.10.150.20">
    <property type="entry name" value="5' to 3' exonuclease, C-terminal subdomain"/>
    <property type="match status" value="1"/>
</dbReference>
<dbReference type="InterPro" id="IPR000085">
    <property type="entry name" value="RuvA"/>
</dbReference>